<dbReference type="EMBL" id="LGKP01000035">
    <property type="protein sequence ID" value="KPL81412.1"/>
    <property type="molecule type" value="Genomic_DNA"/>
</dbReference>
<dbReference type="Proteomes" id="UP000050277">
    <property type="component" value="Unassembled WGS sequence"/>
</dbReference>
<sequence length="78" mass="8707">MPNYLYDLEAQELANGDWALLIHCEAAYAQLVNIATPHFSIERRFDATGYAAVTIPRQLFNGIKAGDLEIQIQPKSSL</sequence>
<evidence type="ECO:0000313" key="1">
    <source>
        <dbReference type="EMBL" id="KPL81412.1"/>
    </source>
</evidence>
<dbReference type="RefSeq" id="WP_054536706.1">
    <property type="nucleotide sequence ID" value="NZ_LGKP01000035.1"/>
</dbReference>
<dbReference type="OrthoDB" id="9843245at2"/>
<organism evidence="1 2">
    <name type="scientific">Herpetosiphon geysericola</name>
    <dbReference type="NCBI Taxonomy" id="70996"/>
    <lineage>
        <taxon>Bacteria</taxon>
        <taxon>Bacillati</taxon>
        <taxon>Chloroflexota</taxon>
        <taxon>Chloroflexia</taxon>
        <taxon>Herpetosiphonales</taxon>
        <taxon>Herpetosiphonaceae</taxon>
        <taxon>Herpetosiphon</taxon>
    </lineage>
</organism>
<comment type="caution">
    <text evidence="1">The sequence shown here is derived from an EMBL/GenBank/DDBJ whole genome shotgun (WGS) entry which is preliminary data.</text>
</comment>
<dbReference type="AlphaFoldDB" id="A0A0P6XNV4"/>
<reference evidence="1 2" key="1">
    <citation type="submission" date="2015-07" db="EMBL/GenBank/DDBJ databases">
        <title>Whole genome sequence of Herpetosiphon geysericola DSM 7119.</title>
        <authorList>
            <person name="Hemp J."/>
            <person name="Ward L.M."/>
            <person name="Pace L.A."/>
            <person name="Fischer W.W."/>
        </authorList>
    </citation>
    <scope>NUCLEOTIDE SEQUENCE [LARGE SCALE GENOMIC DNA]</scope>
    <source>
        <strain evidence="1 2">DSM 7119</strain>
    </source>
</reference>
<evidence type="ECO:0000313" key="2">
    <source>
        <dbReference type="Proteomes" id="UP000050277"/>
    </source>
</evidence>
<gene>
    <name evidence="1" type="ORF">SE18_22490</name>
</gene>
<name>A0A0P6XNV4_9CHLR</name>
<proteinExistence type="predicted"/>
<keyword evidence="2" id="KW-1185">Reference proteome</keyword>
<accession>A0A0P6XNV4</accession>
<protein>
    <submittedName>
        <fullName evidence="1">Uncharacterized protein</fullName>
    </submittedName>
</protein>